<dbReference type="Gene3D" id="3.40.50.300">
    <property type="entry name" value="P-loop containing nucleotide triphosphate hydrolases"/>
    <property type="match status" value="1"/>
</dbReference>
<evidence type="ECO:0000259" key="5">
    <source>
        <dbReference type="SMART" id="SM00382"/>
    </source>
</evidence>
<dbReference type="GO" id="GO:0008047">
    <property type="term" value="F:enzyme activator activity"/>
    <property type="evidence" value="ECO:0007669"/>
    <property type="project" value="TreeGrafter"/>
</dbReference>
<dbReference type="InterPro" id="IPR032423">
    <property type="entry name" value="AAA_assoc_2"/>
</dbReference>
<dbReference type="FunFam" id="3.40.50.300:FF:000137">
    <property type="entry name" value="Replication-associated recombination protein A"/>
    <property type="match status" value="1"/>
</dbReference>
<dbReference type="GO" id="GO:0006271">
    <property type="term" value="P:DNA strand elongation involved in DNA replication"/>
    <property type="evidence" value="ECO:0007669"/>
    <property type="project" value="UniProtKB-ARBA"/>
</dbReference>
<dbReference type="InterPro" id="IPR008921">
    <property type="entry name" value="DNA_pol3_clamp-load_cplx_C"/>
</dbReference>
<dbReference type="InterPro" id="IPR021886">
    <property type="entry name" value="MgsA_C"/>
</dbReference>
<dbReference type="Proteomes" id="UP000245383">
    <property type="component" value="Unassembled WGS sequence"/>
</dbReference>
<dbReference type="InterPro" id="IPR027417">
    <property type="entry name" value="P-loop_NTPase"/>
</dbReference>
<keyword evidence="7" id="KW-1185">Reference proteome</keyword>
<dbReference type="InterPro" id="IPR003593">
    <property type="entry name" value="AAA+_ATPase"/>
</dbReference>
<feature type="domain" description="AAA+ ATPase" evidence="5">
    <location>
        <begin position="205"/>
        <end position="322"/>
    </location>
</feature>
<dbReference type="CDD" id="cd18139">
    <property type="entry name" value="HLD_clamp_RarA"/>
    <property type="match status" value="1"/>
</dbReference>
<evidence type="ECO:0000256" key="1">
    <source>
        <dbReference type="ARBA" id="ARBA00008959"/>
    </source>
</evidence>
<dbReference type="OrthoDB" id="10265467at2759"/>
<dbReference type="InterPro" id="IPR003959">
    <property type="entry name" value="ATPase_AAA_core"/>
</dbReference>
<dbReference type="PANTHER" id="PTHR13779">
    <property type="entry name" value="WERNER HELICASE-INTERACTING PROTEIN 1 FAMILY MEMBER"/>
    <property type="match status" value="1"/>
</dbReference>
<dbReference type="Gene3D" id="1.20.272.10">
    <property type="match status" value="1"/>
</dbReference>
<dbReference type="STRING" id="133385.A0A2T9YID7"/>
<dbReference type="FunFam" id="1.20.272.10:FF:000001">
    <property type="entry name" value="Putative AAA family ATPase"/>
    <property type="match status" value="1"/>
</dbReference>
<dbReference type="Pfam" id="PF00004">
    <property type="entry name" value="AAA"/>
    <property type="match status" value="1"/>
</dbReference>
<evidence type="ECO:0000313" key="6">
    <source>
        <dbReference type="EMBL" id="PVU92097.1"/>
    </source>
</evidence>
<dbReference type="GO" id="GO:0000731">
    <property type="term" value="P:DNA synthesis involved in DNA repair"/>
    <property type="evidence" value="ECO:0007669"/>
    <property type="project" value="TreeGrafter"/>
</dbReference>
<proteinExistence type="inferred from homology"/>
<dbReference type="GO" id="GO:0017116">
    <property type="term" value="F:single-stranded DNA helicase activity"/>
    <property type="evidence" value="ECO:0007669"/>
    <property type="project" value="TreeGrafter"/>
</dbReference>
<comment type="caution">
    <text evidence="6">The sequence shown here is derived from an EMBL/GenBank/DDBJ whole genome shotgun (WGS) entry which is preliminary data.</text>
</comment>
<protein>
    <recommendedName>
        <fullName evidence="5">AAA+ ATPase domain-containing protein</fullName>
    </recommendedName>
</protein>
<dbReference type="Pfam" id="PF16193">
    <property type="entry name" value="AAA_assoc_2"/>
    <property type="match status" value="1"/>
</dbReference>
<keyword evidence="3" id="KW-0547">Nucleotide-binding</keyword>
<dbReference type="EMBL" id="MBFR01000175">
    <property type="protein sequence ID" value="PVU92097.1"/>
    <property type="molecule type" value="Genomic_DNA"/>
</dbReference>
<evidence type="ECO:0000256" key="2">
    <source>
        <dbReference type="ARBA" id="ARBA00022705"/>
    </source>
</evidence>
<dbReference type="GO" id="GO:0005634">
    <property type="term" value="C:nucleus"/>
    <property type="evidence" value="ECO:0007669"/>
    <property type="project" value="TreeGrafter"/>
</dbReference>
<dbReference type="GO" id="GO:0005524">
    <property type="term" value="F:ATP binding"/>
    <property type="evidence" value="ECO:0007669"/>
    <property type="project" value="UniProtKB-KW"/>
</dbReference>
<sequence length="573" mass="64384">MVAEWYINVHLDQKCKSAVQSRIKSFQDNSNLEEIVDVPETKPLKRNLQTRLPAFKKPKKAFHDNSILVNEPLVLEKNIYFQKKKKIIIDGSNCGTNSENSQSLAVNYNIPDSAQKNISESPNMNVAVINKIEDTPCYPSTTMQDIIVVPPECATSNSVRPFKPPIDKYIPLSEKLRPMSLDDFEGQDILVGQNGILRKLIEADRIPSMIFWGPPGSGKTSLAKIIANKTNALFKEFSATSESVSTIRKFVDDISNSLFSSKNRTILFIDEIHRFNKLQQDVFLPLIEKGKVILIGATTENPSFKLNPALLSRCRAFVLEKLEISNLKNIIKKAALVKSEAIKAHVELQDSVVEYIANVSDGDARSAVSILDIAIDSKDLDDSKIIKLELNDVSKTIEKTTFNHNKDEHYDLISAFHKSMRGSNENGALYWLSRMISGGEDPLYIARRLVRFASEDVGMADCNALQIAVAAMTACEKIGYPECDVILAHCSVYMARAKKSVEVYKAIKLAKQFVKDNKSYPVPLHLRNAPTQYMKNLGFSEGYKYNPDFKDQPVIQEYLPSEINSIDFFVQET</sequence>
<dbReference type="GO" id="GO:0016887">
    <property type="term" value="F:ATP hydrolysis activity"/>
    <property type="evidence" value="ECO:0007669"/>
    <property type="project" value="InterPro"/>
</dbReference>
<dbReference type="PANTHER" id="PTHR13779:SF7">
    <property type="entry name" value="ATPASE WRNIP1"/>
    <property type="match status" value="1"/>
</dbReference>
<dbReference type="InterPro" id="IPR051314">
    <property type="entry name" value="AAA_ATPase_RarA/MGS1/WRNIP1"/>
</dbReference>
<dbReference type="Gene3D" id="1.10.8.60">
    <property type="match status" value="1"/>
</dbReference>
<dbReference type="SUPFAM" id="SSF52540">
    <property type="entry name" value="P-loop containing nucleoside triphosphate hydrolases"/>
    <property type="match status" value="1"/>
</dbReference>
<keyword evidence="2" id="KW-0235">DNA replication</keyword>
<dbReference type="AlphaFoldDB" id="A0A2T9YID7"/>
<reference evidence="6 7" key="1">
    <citation type="journal article" date="2018" name="MBio">
        <title>Comparative Genomics Reveals the Core Gene Toolbox for the Fungus-Insect Symbiosis.</title>
        <authorList>
            <person name="Wang Y."/>
            <person name="Stata M."/>
            <person name="Wang W."/>
            <person name="Stajich J.E."/>
            <person name="White M.M."/>
            <person name="Moncalvo J.M."/>
        </authorList>
    </citation>
    <scope>NUCLEOTIDE SEQUENCE [LARGE SCALE GENOMIC DNA]</scope>
    <source>
        <strain evidence="6 7">SWE-8-4</strain>
    </source>
</reference>
<dbReference type="Pfam" id="PF12002">
    <property type="entry name" value="MgsA_C"/>
    <property type="match status" value="1"/>
</dbReference>
<dbReference type="GO" id="GO:0003677">
    <property type="term" value="F:DNA binding"/>
    <property type="evidence" value="ECO:0007669"/>
    <property type="project" value="InterPro"/>
</dbReference>
<evidence type="ECO:0000256" key="3">
    <source>
        <dbReference type="ARBA" id="ARBA00022741"/>
    </source>
</evidence>
<comment type="similarity">
    <text evidence="1">Belongs to the AAA ATPase family. RarA/MGS1/WRNIP1 subfamily.</text>
</comment>
<evidence type="ECO:0000313" key="7">
    <source>
        <dbReference type="Proteomes" id="UP000245383"/>
    </source>
</evidence>
<organism evidence="6 7">
    <name type="scientific">Smittium simulii</name>
    <dbReference type="NCBI Taxonomy" id="133385"/>
    <lineage>
        <taxon>Eukaryota</taxon>
        <taxon>Fungi</taxon>
        <taxon>Fungi incertae sedis</taxon>
        <taxon>Zoopagomycota</taxon>
        <taxon>Kickxellomycotina</taxon>
        <taxon>Harpellomycetes</taxon>
        <taxon>Harpellales</taxon>
        <taxon>Legeriomycetaceae</taxon>
        <taxon>Smittium</taxon>
    </lineage>
</organism>
<keyword evidence="4" id="KW-0067">ATP-binding</keyword>
<gene>
    <name evidence="6" type="ORF">BB561_004046</name>
</gene>
<dbReference type="CDD" id="cd00009">
    <property type="entry name" value="AAA"/>
    <property type="match status" value="1"/>
</dbReference>
<evidence type="ECO:0000256" key="4">
    <source>
        <dbReference type="ARBA" id="ARBA00022840"/>
    </source>
</evidence>
<dbReference type="SMART" id="SM00382">
    <property type="entry name" value="AAA"/>
    <property type="match status" value="1"/>
</dbReference>
<dbReference type="Gene3D" id="1.10.3710.10">
    <property type="entry name" value="DNA polymerase III clamp loader subunits, C-terminal domain"/>
    <property type="match status" value="1"/>
</dbReference>
<name>A0A2T9YID7_9FUNG</name>
<accession>A0A2T9YID7</accession>
<dbReference type="SUPFAM" id="SSF48019">
    <property type="entry name" value="post-AAA+ oligomerization domain-like"/>
    <property type="match status" value="1"/>
</dbReference>